<dbReference type="GO" id="GO:0005737">
    <property type="term" value="C:cytoplasm"/>
    <property type="evidence" value="ECO:0007669"/>
    <property type="project" value="UniProtKB-SubCell"/>
</dbReference>
<comment type="subcellular location">
    <subcellularLocation>
        <location evidence="12">Cytoplasm</location>
    </subcellularLocation>
    <text evidence="12">About half TF is bound to the ribosome near the polypeptide exit tunnel while the other half is free in the cytoplasm.</text>
</comment>
<dbReference type="EC" id="5.2.1.8" evidence="3 12"/>
<dbReference type="GO" id="GO:0043335">
    <property type="term" value="P:protein unfolding"/>
    <property type="evidence" value="ECO:0007669"/>
    <property type="project" value="TreeGrafter"/>
</dbReference>
<sequence length="517" mass="58024">MTRSEGLNMQVTETLNEGLKREIKVVVPAGDLEAKLAERLETARGRARINGFRPGKVPTAHLRKMYGKSFMAEIVNEILNDSSRSILAERNEKSATQPEVIMSEDEKEAEKVLDGKADFVFSLNYEVLPAIEVKDFSKIAVTREVVDISDEEVDEQVKRIASSTRTFETKKGKAENEDRVTIDYLGKLDGEPFEGGADNDAQLVLGSGQFIPGFEEQLIGLKAGDEKVITVTFPAEYGAAHLAGKEATFDIKVKEVAKPNELVLDDETAKKLGIESLERLRQVVREQIESQYGQITRQKVKRQILDALDGDYQFETPQKLVDAEFNNIWQQINFDLQQAGRTFEDEETTEEAAREEYRKLAERRVRLGLVLSEIGEKAGVEVTEEELQRAVYDQVRRYPGQEKEIYDFLRRTPDAVANLRAPIFEEKVVDHLLANINVTDKKVSKEELTAEDEDAASEAKPAKKAAAKKKAAPKKASPKRLDWLPDDQYGWAARCAAFSFADGRLKSLHPQGLCSSQ</sequence>
<keyword evidence="12" id="KW-0963">Cytoplasm</keyword>
<accession>A0A0E1X4E6</accession>
<dbReference type="GO" id="GO:0003755">
    <property type="term" value="F:peptidyl-prolyl cis-trans isomerase activity"/>
    <property type="evidence" value="ECO:0007669"/>
    <property type="project" value="UniProtKB-UniRule"/>
</dbReference>
<dbReference type="FunFam" id="3.10.50.40:FF:000001">
    <property type="entry name" value="Trigger factor"/>
    <property type="match status" value="1"/>
</dbReference>
<dbReference type="HOGENOM" id="CLU_033058_2_2_5"/>
<evidence type="ECO:0000256" key="13">
    <source>
        <dbReference type="PROSITE-ProRule" id="PRU00277"/>
    </source>
</evidence>
<keyword evidence="8 12" id="KW-0413">Isomerase</keyword>
<gene>
    <name evidence="12" type="primary">tig</name>
    <name evidence="17" type="ORF">BALG_01161</name>
</gene>
<evidence type="ECO:0000256" key="11">
    <source>
        <dbReference type="ARBA" id="ARBA00029986"/>
    </source>
</evidence>
<keyword evidence="7 12" id="KW-0143">Chaperone</keyword>
<dbReference type="PANTHER" id="PTHR30560:SF3">
    <property type="entry name" value="TRIGGER FACTOR-LIKE PROTEIN TIG, CHLOROPLASTIC"/>
    <property type="match status" value="1"/>
</dbReference>
<dbReference type="PANTHER" id="PTHR30560">
    <property type="entry name" value="TRIGGER FACTOR CHAPERONE AND PEPTIDYL-PROLYL CIS/TRANS ISOMERASE"/>
    <property type="match status" value="1"/>
</dbReference>
<evidence type="ECO:0000256" key="5">
    <source>
        <dbReference type="ARBA" id="ARBA00022618"/>
    </source>
</evidence>
<comment type="similarity">
    <text evidence="2 12 14">Belongs to the FKBP-type PPIase family. Tig subfamily.</text>
</comment>
<evidence type="ECO:0000256" key="12">
    <source>
        <dbReference type="HAMAP-Rule" id="MF_00303"/>
    </source>
</evidence>
<dbReference type="SUPFAM" id="SSF54534">
    <property type="entry name" value="FKBP-like"/>
    <property type="match status" value="1"/>
</dbReference>
<evidence type="ECO:0000313" key="17">
    <source>
        <dbReference type="EMBL" id="EEZ31041.1"/>
    </source>
</evidence>
<feature type="domain" description="PPIase FKBP-type" evidence="16">
    <location>
        <begin position="177"/>
        <end position="259"/>
    </location>
</feature>
<feature type="region of interest" description="Disordered" evidence="15">
    <location>
        <begin position="444"/>
        <end position="482"/>
    </location>
</feature>
<keyword evidence="6 12" id="KW-0697">Rotamase</keyword>
<evidence type="ECO:0000256" key="15">
    <source>
        <dbReference type="SAM" id="MobiDB-lite"/>
    </source>
</evidence>
<dbReference type="Gene3D" id="1.10.3120.10">
    <property type="entry name" value="Trigger factor, C-terminal domain"/>
    <property type="match status" value="1"/>
</dbReference>
<dbReference type="GO" id="GO:0051301">
    <property type="term" value="P:cell division"/>
    <property type="evidence" value="ECO:0007669"/>
    <property type="project" value="UniProtKB-KW"/>
</dbReference>
<dbReference type="SUPFAM" id="SSF109998">
    <property type="entry name" value="Triger factor/SurA peptide-binding domain-like"/>
    <property type="match status" value="1"/>
</dbReference>
<keyword evidence="9 12" id="KW-0131">Cell cycle</keyword>
<evidence type="ECO:0000256" key="9">
    <source>
        <dbReference type="ARBA" id="ARBA00023306"/>
    </source>
</evidence>
<evidence type="ECO:0000256" key="4">
    <source>
        <dbReference type="ARBA" id="ARBA00016902"/>
    </source>
</evidence>
<comment type="catalytic activity">
    <reaction evidence="1 12 13">
        <text>[protein]-peptidylproline (omega=180) = [protein]-peptidylproline (omega=0)</text>
        <dbReference type="Rhea" id="RHEA:16237"/>
        <dbReference type="Rhea" id="RHEA-COMP:10747"/>
        <dbReference type="Rhea" id="RHEA-COMP:10748"/>
        <dbReference type="ChEBI" id="CHEBI:83833"/>
        <dbReference type="ChEBI" id="CHEBI:83834"/>
        <dbReference type="EC" id="5.2.1.8"/>
    </reaction>
</comment>
<dbReference type="PROSITE" id="PS50059">
    <property type="entry name" value="FKBP_PPIASE"/>
    <property type="match status" value="1"/>
</dbReference>
<evidence type="ECO:0000256" key="7">
    <source>
        <dbReference type="ARBA" id="ARBA00023186"/>
    </source>
</evidence>
<dbReference type="InterPro" id="IPR046357">
    <property type="entry name" value="PPIase_dom_sf"/>
</dbReference>
<dbReference type="GO" id="GO:0043022">
    <property type="term" value="F:ribosome binding"/>
    <property type="evidence" value="ECO:0007669"/>
    <property type="project" value="TreeGrafter"/>
</dbReference>
<dbReference type="Pfam" id="PF05698">
    <property type="entry name" value="Trigger_C"/>
    <property type="match status" value="1"/>
</dbReference>
<evidence type="ECO:0000256" key="8">
    <source>
        <dbReference type="ARBA" id="ARBA00023235"/>
    </source>
</evidence>
<dbReference type="Pfam" id="PF00254">
    <property type="entry name" value="FKBP_C"/>
    <property type="match status" value="1"/>
</dbReference>
<evidence type="ECO:0000256" key="3">
    <source>
        <dbReference type="ARBA" id="ARBA00013194"/>
    </source>
</evidence>
<protein>
    <recommendedName>
        <fullName evidence="4 12">Trigger factor</fullName>
        <shortName evidence="12">TF</shortName>
        <ecNumber evidence="3 12">5.2.1.8</ecNumber>
    </recommendedName>
    <alternativeName>
        <fullName evidence="11 12">PPIase</fullName>
    </alternativeName>
</protein>
<dbReference type="InterPro" id="IPR008881">
    <property type="entry name" value="Trigger_fac_ribosome-bd_bac"/>
</dbReference>
<dbReference type="Gene3D" id="3.10.50.40">
    <property type="match status" value="1"/>
</dbReference>
<dbReference type="InterPro" id="IPR008880">
    <property type="entry name" value="Trigger_fac_C"/>
</dbReference>
<proteinExistence type="inferred from homology"/>
<feature type="compositionally biased region" description="Basic residues" evidence="15">
    <location>
        <begin position="462"/>
        <end position="478"/>
    </location>
</feature>
<reference evidence="17" key="1">
    <citation type="submission" date="2009-01" db="EMBL/GenBank/DDBJ databases">
        <title>The Genome Sequence of Brucella pinnipedialis M292/94/1.</title>
        <authorList>
            <consortium name="The Broad Institute Genome Sequencing Platform"/>
            <person name="Ward D."/>
            <person name="Young S.K."/>
            <person name="Kodira C.D."/>
            <person name="Zeng Q."/>
            <person name="Koehrsen M."/>
            <person name="Alvarado L."/>
            <person name="Berlin A."/>
            <person name="Borenstein D."/>
            <person name="Chen Z."/>
            <person name="Engels R."/>
            <person name="Freedman E."/>
            <person name="Gellesch M."/>
            <person name="Goldberg J."/>
            <person name="Griggs A."/>
            <person name="Gujja S."/>
            <person name="Heiman D."/>
            <person name="Hepburn T."/>
            <person name="Howarth C."/>
            <person name="Jen D."/>
            <person name="Larson L."/>
            <person name="Lewis B."/>
            <person name="Mehta T."/>
            <person name="Park D."/>
            <person name="Pearson M."/>
            <person name="Roberts A."/>
            <person name="Saif S."/>
            <person name="Shea T."/>
            <person name="Shenoy N."/>
            <person name="Sisk P."/>
            <person name="Stolte C."/>
            <person name="Sykes S."/>
            <person name="Walk T."/>
            <person name="White J."/>
            <person name="Yandava C."/>
            <person name="Whatmore A.M."/>
            <person name="Perrett L.L."/>
            <person name="O'Callaghan D."/>
            <person name="Nusbaum C."/>
            <person name="Galagan J."/>
            <person name="Birren B."/>
        </authorList>
    </citation>
    <scope>NUCLEOTIDE SEQUENCE [LARGE SCALE GENOMIC DNA]</scope>
    <source>
        <strain evidence="17">M292/94/1</strain>
    </source>
</reference>
<dbReference type="EMBL" id="EQ999546">
    <property type="protein sequence ID" value="EEZ31041.1"/>
    <property type="molecule type" value="Genomic_DNA"/>
</dbReference>
<evidence type="ECO:0000259" key="16">
    <source>
        <dbReference type="PROSITE" id="PS50059"/>
    </source>
</evidence>
<name>A0A0E1X4E6_9HYPH</name>
<dbReference type="GO" id="GO:0044183">
    <property type="term" value="F:protein folding chaperone"/>
    <property type="evidence" value="ECO:0007669"/>
    <property type="project" value="TreeGrafter"/>
</dbReference>
<dbReference type="Pfam" id="PF05697">
    <property type="entry name" value="Trigger_N"/>
    <property type="match status" value="1"/>
</dbReference>
<keyword evidence="5 12" id="KW-0132">Cell division</keyword>
<dbReference type="HAMAP" id="MF_00303">
    <property type="entry name" value="Trigger_factor_Tig"/>
    <property type="match status" value="1"/>
</dbReference>
<evidence type="ECO:0000256" key="6">
    <source>
        <dbReference type="ARBA" id="ARBA00023110"/>
    </source>
</evidence>
<dbReference type="InterPro" id="IPR027304">
    <property type="entry name" value="Trigger_fact/SurA_dom_sf"/>
</dbReference>
<evidence type="ECO:0000256" key="1">
    <source>
        <dbReference type="ARBA" id="ARBA00000971"/>
    </source>
</evidence>
<comment type="domain">
    <text evidence="12">Consists of 3 domains; the N-terminus binds the ribosome, the middle domain has PPIase activity, while the C-terminus has intrinsic chaperone activity on its own.</text>
</comment>
<dbReference type="SUPFAM" id="SSF102735">
    <property type="entry name" value="Trigger factor ribosome-binding domain"/>
    <property type="match status" value="1"/>
</dbReference>
<organism evidence="17">
    <name type="scientific">Brucella pinnipedialis M292/94/1</name>
    <dbReference type="NCBI Taxonomy" id="520462"/>
    <lineage>
        <taxon>Bacteria</taxon>
        <taxon>Pseudomonadati</taxon>
        <taxon>Pseudomonadota</taxon>
        <taxon>Alphaproteobacteria</taxon>
        <taxon>Hyphomicrobiales</taxon>
        <taxon>Brucellaceae</taxon>
        <taxon>Brucella/Ochrobactrum group</taxon>
        <taxon>Brucella</taxon>
    </lineage>
</organism>
<evidence type="ECO:0000256" key="10">
    <source>
        <dbReference type="ARBA" id="ARBA00024849"/>
    </source>
</evidence>
<dbReference type="GO" id="GO:0051083">
    <property type="term" value="P:'de novo' cotranslational protein folding"/>
    <property type="evidence" value="ECO:0007669"/>
    <property type="project" value="TreeGrafter"/>
</dbReference>
<dbReference type="InterPro" id="IPR036611">
    <property type="entry name" value="Trigger_fac_ribosome-bd_sf"/>
</dbReference>
<dbReference type="GO" id="GO:0015031">
    <property type="term" value="P:protein transport"/>
    <property type="evidence" value="ECO:0007669"/>
    <property type="project" value="UniProtKB-UniRule"/>
</dbReference>
<dbReference type="AlphaFoldDB" id="A0A0E1X4E6"/>
<evidence type="ECO:0000256" key="2">
    <source>
        <dbReference type="ARBA" id="ARBA00005464"/>
    </source>
</evidence>
<dbReference type="InterPro" id="IPR005215">
    <property type="entry name" value="Trig_fac"/>
</dbReference>
<dbReference type="InterPro" id="IPR037041">
    <property type="entry name" value="Trigger_fac_C_sf"/>
</dbReference>
<dbReference type="Proteomes" id="UP000004659">
    <property type="component" value="Unassembled WGS sequence"/>
</dbReference>
<comment type="function">
    <text evidence="10 12">Involved in protein export. Acts as a chaperone by maintaining the newly synthesized protein in an open conformation. Functions as a peptidyl-prolyl cis-trans isomerase.</text>
</comment>
<evidence type="ECO:0000256" key="14">
    <source>
        <dbReference type="RuleBase" id="RU003914"/>
    </source>
</evidence>
<dbReference type="Gene3D" id="3.30.70.1050">
    <property type="entry name" value="Trigger factor ribosome-binding domain"/>
    <property type="match status" value="1"/>
</dbReference>
<dbReference type="InterPro" id="IPR001179">
    <property type="entry name" value="PPIase_FKBP_dom"/>
</dbReference>
<dbReference type="NCBIfam" id="TIGR00115">
    <property type="entry name" value="tig"/>
    <property type="match status" value="1"/>
</dbReference>